<feature type="region of interest" description="Disordered" evidence="1">
    <location>
        <begin position="89"/>
        <end position="135"/>
    </location>
</feature>
<comment type="caution">
    <text evidence="2">The sequence shown here is derived from an EMBL/GenBank/DDBJ whole genome shotgun (WGS) entry which is preliminary data.</text>
</comment>
<keyword evidence="3" id="KW-1185">Reference proteome</keyword>
<dbReference type="Proteomes" id="UP001515480">
    <property type="component" value="Unassembled WGS sequence"/>
</dbReference>
<organism evidence="2 3">
    <name type="scientific">Prymnesium parvum</name>
    <name type="common">Toxic golden alga</name>
    <dbReference type="NCBI Taxonomy" id="97485"/>
    <lineage>
        <taxon>Eukaryota</taxon>
        <taxon>Haptista</taxon>
        <taxon>Haptophyta</taxon>
        <taxon>Prymnesiophyceae</taxon>
        <taxon>Prymnesiales</taxon>
        <taxon>Prymnesiaceae</taxon>
        <taxon>Prymnesium</taxon>
    </lineage>
</organism>
<feature type="compositionally biased region" description="Acidic residues" evidence="1">
    <location>
        <begin position="102"/>
        <end position="135"/>
    </location>
</feature>
<accession>A0AB34JSA3</accession>
<proteinExistence type="predicted"/>
<feature type="compositionally biased region" description="Basic and acidic residues" evidence="1">
    <location>
        <begin position="89"/>
        <end position="101"/>
    </location>
</feature>
<name>A0AB34JSA3_PRYPA</name>
<evidence type="ECO:0000313" key="2">
    <source>
        <dbReference type="EMBL" id="KAL1523887.1"/>
    </source>
</evidence>
<gene>
    <name evidence="2" type="ORF">AB1Y20_018806</name>
</gene>
<reference evidence="2 3" key="1">
    <citation type="journal article" date="2024" name="Science">
        <title>Giant polyketide synthase enzymes in the biosynthesis of giant marine polyether toxins.</title>
        <authorList>
            <person name="Fallon T.R."/>
            <person name="Shende V.V."/>
            <person name="Wierzbicki I.H."/>
            <person name="Pendleton A.L."/>
            <person name="Watervoot N.F."/>
            <person name="Auber R.P."/>
            <person name="Gonzalez D.J."/>
            <person name="Wisecaver J.H."/>
            <person name="Moore B.S."/>
        </authorList>
    </citation>
    <scope>NUCLEOTIDE SEQUENCE [LARGE SCALE GENOMIC DNA]</scope>
    <source>
        <strain evidence="2 3">12B1</strain>
    </source>
</reference>
<evidence type="ECO:0000313" key="3">
    <source>
        <dbReference type="Proteomes" id="UP001515480"/>
    </source>
</evidence>
<dbReference type="AlphaFoldDB" id="A0AB34JSA3"/>
<protein>
    <submittedName>
        <fullName evidence="2">Uncharacterized protein</fullName>
    </submittedName>
</protein>
<dbReference type="EMBL" id="JBGBPQ010000005">
    <property type="protein sequence ID" value="KAL1523887.1"/>
    <property type="molecule type" value="Genomic_DNA"/>
</dbReference>
<sequence>MQADLQRDEERIRLGACAGVGSQVDMLPENGVQAEVDPEWAVLRDKLITHFGVAWRKRELRWRKTAQVLGRGVAGEHAAFTASRGYRDRSGAIFHPDKPEGWDDSVGEEEQVAGAEGEVEEVEEEEEDVEEAGID</sequence>
<evidence type="ECO:0000256" key="1">
    <source>
        <dbReference type="SAM" id="MobiDB-lite"/>
    </source>
</evidence>